<evidence type="ECO:0000313" key="2">
    <source>
        <dbReference type="EMBL" id="KAA5609336.1"/>
    </source>
</evidence>
<name>A0A5M6IM62_9PROT</name>
<accession>A0A5M6IM62</accession>
<feature type="transmembrane region" description="Helical" evidence="1">
    <location>
        <begin position="56"/>
        <end position="75"/>
    </location>
</feature>
<reference evidence="2 3" key="1">
    <citation type="submission" date="2019-09" db="EMBL/GenBank/DDBJ databases">
        <title>Genome sequence of Rhodovastum atsumiense, a diverse member of the Acetobacteraceae family of non-sulfur purple photosynthetic bacteria.</title>
        <authorList>
            <person name="Meyer T."/>
            <person name="Kyndt J."/>
        </authorList>
    </citation>
    <scope>NUCLEOTIDE SEQUENCE [LARGE SCALE GENOMIC DNA]</scope>
    <source>
        <strain evidence="2 3">DSM 21279</strain>
    </source>
</reference>
<dbReference type="RefSeq" id="WP_150043873.1">
    <property type="nucleotide sequence ID" value="NZ_OW485601.1"/>
</dbReference>
<proteinExistence type="predicted"/>
<evidence type="ECO:0000313" key="3">
    <source>
        <dbReference type="Proteomes" id="UP000325255"/>
    </source>
</evidence>
<feature type="transmembrane region" description="Helical" evidence="1">
    <location>
        <begin position="87"/>
        <end position="108"/>
    </location>
</feature>
<dbReference type="EMBL" id="VWPK01000053">
    <property type="protein sequence ID" value="KAA5609336.1"/>
    <property type="molecule type" value="Genomic_DNA"/>
</dbReference>
<keyword evidence="1" id="KW-0812">Transmembrane</keyword>
<dbReference type="OrthoDB" id="7375506at2"/>
<keyword evidence="3" id="KW-1185">Reference proteome</keyword>
<keyword evidence="1" id="KW-1133">Transmembrane helix</keyword>
<organism evidence="2 3">
    <name type="scientific">Rhodovastum atsumiense</name>
    <dbReference type="NCBI Taxonomy" id="504468"/>
    <lineage>
        <taxon>Bacteria</taxon>
        <taxon>Pseudomonadati</taxon>
        <taxon>Pseudomonadota</taxon>
        <taxon>Alphaproteobacteria</taxon>
        <taxon>Acetobacterales</taxon>
        <taxon>Acetobacteraceae</taxon>
        <taxon>Rhodovastum</taxon>
    </lineage>
</organism>
<sequence length="192" mass="20822">MSGSSDVSTSPDSLADAPATTSRFLRWLAHDLPFILMLVLGVIGASWTSFMGRPAVWYWIVLAPVFGLVCIVAGWNNFDTPRERVGLVLLQALNWTAFLIAMYLLFLPEVRGVVNDNADGLSLLTLLALGTFVAGLLARTWRACLVGGFLALAVPAMAWLEQAVMVLALGALALVAFGAVVWRIQHRRLRVA</sequence>
<evidence type="ECO:0000256" key="1">
    <source>
        <dbReference type="SAM" id="Phobius"/>
    </source>
</evidence>
<dbReference type="AlphaFoldDB" id="A0A5M6IM62"/>
<protein>
    <submittedName>
        <fullName evidence="2">Uncharacterized protein</fullName>
    </submittedName>
</protein>
<feature type="transmembrane region" description="Helical" evidence="1">
    <location>
        <begin position="32"/>
        <end position="50"/>
    </location>
</feature>
<comment type="caution">
    <text evidence="2">The sequence shown here is derived from an EMBL/GenBank/DDBJ whole genome shotgun (WGS) entry which is preliminary data.</text>
</comment>
<dbReference type="Proteomes" id="UP000325255">
    <property type="component" value="Unassembled WGS sequence"/>
</dbReference>
<feature type="transmembrane region" description="Helical" evidence="1">
    <location>
        <begin position="120"/>
        <end position="138"/>
    </location>
</feature>
<keyword evidence="1" id="KW-0472">Membrane</keyword>
<gene>
    <name evidence="2" type="ORF">F1189_24735</name>
</gene>
<feature type="transmembrane region" description="Helical" evidence="1">
    <location>
        <begin position="166"/>
        <end position="184"/>
    </location>
</feature>